<dbReference type="EMBL" id="QPKB01000011">
    <property type="protein sequence ID" value="RWR95303.1"/>
    <property type="molecule type" value="Genomic_DNA"/>
</dbReference>
<gene>
    <name evidence="1" type="ORF">CKAN_02464200</name>
</gene>
<dbReference type="AlphaFoldDB" id="A0A443PX45"/>
<keyword evidence="2" id="KW-1185">Reference proteome</keyword>
<evidence type="ECO:0000313" key="2">
    <source>
        <dbReference type="Proteomes" id="UP000283530"/>
    </source>
</evidence>
<organism evidence="1 2">
    <name type="scientific">Cinnamomum micranthum f. kanehirae</name>
    <dbReference type="NCBI Taxonomy" id="337451"/>
    <lineage>
        <taxon>Eukaryota</taxon>
        <taxon>Viridiplantae</taxon>
        <taxon>Streptophyta</taxon>
        <taxon>Embryophyta</taxon>
        <taxon>Tracheophyta</taxon>
        <taxon>Spermatophyta</taxon>
        <taxon>Magnoliopsida</taxon>
        <taxon>Magnoliidae</taxon>
        <taxon>Laurales</taxon>
        <taxon>Lauraceae</taxon>
        <taxon>Cinnamomum</taxon>
    </lineage>
</organism>
<proteinExistence type="predicted"/>
<sequence>MADLEMRGSEGPTFLKGFIGNLKELGIKFEFVPGGMAAGQKSRYSPLDSFGEVPYVVEEDGGFKLADSNPKFEKPKVYVFLKDANVLMSTAHPHPHPHANVLMSTAHPHPHPHPHPVALSKLKVVHVWGLKQFVVPRMVLPNPVYPGVDSPSKDMGVESFDLVDSLQRHVEAKYCCCFGLSKCKGVDSFEHSCVDVHACCKGTWPWLAPRGPRISKLSRTDTAAAAPAPSRPFSFRASLTVSLSVVFE</sequence>
<evidence type="ECO:0000313" key="1">
    <source>
        <dbReference type="EMBL" id="RWR95303.1"/>
    </source>
</evidence>
<protein>
    <submittedName>
        <fullName evidence="1">Uncharacterized protein</fullName>
    </submittedName>
</protein>
<accession>A0A443PX45</accession>
<reference evidence="1 2" key="1">
    <citation type="journal article" date="2019" name="Nat. Plants">
        <title>Stout camphor tree genome fills gaps in understanding of flowering plant genome evolution.</title>
        <authorList>
            <person name="Chaw S.M."/>
            <person name="Liu Y.C."/>
            <person name="Wu Y.W."/>
            <person name="Wang H.Y."/>
            <person name="Lin C.I."/>
            <person name="Wu C.S."/>
            <person name="Ke H.M."/>
            <person name="Chang L.Y."/>
            <person name="Hsu C.Y."/>
            <person name="Yang H.T."/>
            <person name="Sudianto E."/>
            <person name="Hsu M.H."/>
            <person name="Wu K.P."/>
            <person name="Wang L.N."/>
            <person name="Leebens-Mack J.H."/>
            <person name="Tsai I.J."/>
        </authorList>
    </citation>
    <scope>NUCLEOTIDE SEQUENCE [LARGE SCALE GENOMIC DNA]</scope>
    <source>
        <strain evidence="2">cv. Chaw 1501</strain>
        <tissue evidence="1">Young leaves</tissue>
    </source>
</reference>
<comment type="caution">
    <text evidence="1">The sequence shown here is derived from an EMBL/GenBank/DDBJ whole genome shotgun (WGS) entry which is preliminary data.</text>
</comment>
<name>A0A443PX45_9MAGN</name>
<dbReference type="Proteomes" id="UP000283530">
    <property type="component" value="Unassembled WGS sequence"/>
</dbReference>